<dbReference type="AlphaFoldDB" id="A0AAV3U7W8"/>
<dbReference type="EMBL" id="BAABLX010000072">
    <property type="protein sequence ID" value="GAA4956231.1"/>
    <property type="molecule type" value="Genomic_DNA"/>
</dbReference>
<dbReference type="InterPro" id="IPR027405">
    <property type="entry name" value="YidB-like"/>
</dbReference>
<organism evidence="1 2">
    <name type="scientific">Halioxenophilus aromaticivorans</name>
    <dbReference type="NCBI Taxonomy" id="1306992"/>
    <lineage>
        <taxon>Bacteria</taxon>
        <taxon>Pseudomonadati</taxon>
        <taxon>Pseudomonadota</taxon>
        <taxon>Gammaproteobacteria</taxon>
        <taxon>Alteromonadales</taxon>
        <taxon>Alteromonadaceae</taxon>
        <taxon>Halioxenophilus</taxon>
    </lineage>
</organism>
<reference evidence="2" key="1">
    <citation type="journal article" date="2019" name="Int. J. Syst. Evol. Microbiol.">
        <title>The Global Catalogue of Microorganisms (GCM) 10K type strain sequencing project: providing services to taxonomists for standard genome sequencing and annotation.</title>
        <authorList>
            <consortium name="The Broad Institute Genomics Platform"/>
            <consortium name="The Broad Institute Genome Sequencing Center for Infectious Disease"/>
            <person name="Wu L."/>
            <person name="Ma J."/>
        </authorList>
    </citation>
    <scope>NUCLEOTIDE SEQUENCE [LARGE SCALE GENOMIC DNA]</scope>
    <source>
        <strain evidence="2">JCM 19134</strain>
    </source>
</reference>
<gene>
    <name evidence="1" type="ORF">GCM10025791_40600</name>
</gene>
<proteinExistence type="predicted"/>
<evidence type="ECO:0000313" key="1">
    <source>
        <dbReference type="EMBL" id="GAA4956231.1"/>
    </source>
</evidence>
<name>A0AAV3U7W8_9ALTE</name>
<keyword evidence="2" id="KW-1185">Reference proteome</keyword>
<dbReference type="InterPro" id="IPR045372">
    <property type="entry name" value="YidB"/>
</dbReference>
<dbReference type="Proteomes" id="UP001409585">
    <property type="component" value="Unassembled WGS sequence"/>
</dbReference>
<dbReference type="Gene3D" id="1.10.10.690">
    <property type="entry name" value="YidB-like"/>
    <property type="match status" value="1"/>
</dbReference>
<sequence>MNITEIASKMFLEKISGQGGDASLGSIQTALQHLLPTDGGEINVGSLVSQFMGNGGLASLAQSWLGDGQNMSLSADKIMDMFGESKVSNFANEVGVDTNTAANGLSDMIPDLIDKFSSGGSLQQNLTSSIIGGLAGKFFK</sequence>
<accession>A0AAV3U7W8</accession>
<dbReference type="Pfam" id="PF20159">
    <property type="entry name" value="YidB"/>
    <property type="match status" value="1"/>
</dbReference>
<comment type="caution">
    <text evidence="1">The sequence shown here is derived from an EMBL/GenBank/DDBJ whole genome shotgun (WGS) entry which is preliminary data.</text>
</comment>
<protein>
    <recommendedName>
        <fullName evidence="3">DUF937 domain-containing protein</fullName>
    </recommendedName>
</protein>
<evidence type="ECO:0008006" key="3">
    <source>
        <dbReference type="Google" id="ProtNLM"/>
    </source>
</evidence>
<dbReference type="RefSeq" id="WP_345426699.1">
    <property type="nucleotide sequence ID" value="NZ_AP031496.1"/>
</dbReference>
<dbReference type="SUPFAM" id="SSF140804">
    <property type="entry name" value="YidB-like"/>
    <property type="match status" value="1"/>
</dbReference>
<evidence type="ECO:0000313" key="2">
    <source>
        <dbReference type="Proteomes" id="UP001409585"/>
    </source>
</evidence>